<dbReference type="CDD" id="cd09272">
    <property type="entry name" value="RNase_HI_RT_Ty1"/>
    <property type="match status" value="1"/>
</dbReference>
<evidence type="ECO:0000313" key="2">
    <source>
        <dbReference type="Proteomes" id="UP001058974"/>
    </source>
</evidence>
<dbReference type="AlphaFoldDB" id="A0A9D4WCG0"/>
<keyword evidence="2" id="KW-1185">Reference proteome</keyword>
<reference evidence="1 2" key="1">
    <citation type="journal article" date="2022" name="Nat. Genet.">
        <title>Improved pea reference genome and pan-genome highlight genomic features and evolutionary characteristics.</title>
        <authorList>
            <person name="Yang T."/>
            <person name="Liu R."/>
            <person name="Luo Y."/>
            <person name="Hu S."/>
            <person name="Wang D."/>
            <person name="Wang C."/>
            <person name="Pandey M.K."/>
            <person name="Ge S."/>
            <person name="Xu Q."/>
            <person name="Li N."/>
            <person name="Li G."/>
            <person name="Huang Y."/>
            <person name="Saxena R.K."/>
            <person name="Ji Y."/>
            <person name="Li M."/>
            <person name="Yan X."/>
            <person name="He Y."/>
            <person name="Liu Y."/>
            <person name="Wang X."/>
            <person name="Xiang C."/>
            <person name="Varshney R.K."/>
            <person name="Ding H."/>
            <person name="Gao S."/>
            <person name="Zong X."/>
        </authorList>
    </citation>
    <scope>NUCLEOTIDE SEQUENCE [LARGE SCALE GENOMIC DNA]</scope>
    <source>
        <strain evidence="1 2">cv. Zhongwan 6</strain>
    </source>
</reference>
<sequence length="196" mass="22060">MSNPLNTHWSMVRRILRYLSGTSKLGLLLSPANPNVALSLRAYSDSDWANDPDDRRSTSGTCIFIGPNLISWSSKKQTLVARSSAEAEYRALAHTTSELLWLESLLAELRVKYFSPTLLCNNLSVVLLSHNPILHARTKHIELDIHFVRERVMANKLKIQHVTASAQLADIMKKPLSSANFQDLRNKLKVVLLPPH</sequence>
<dbReference type="PANTHER" id="PTHR11439">
    <property type="entry name" value="GAG-POL-RELATED RETROTRANSPOSON"/>
    <property type="match status" value="1"/>
</dbReference>
<evidence type="ECO:0000313" key="1">
    <source>
        <dbReference type="EMBL" id="KAI5399506.1"/>
    </source>
</evidence>
<proteinExistence type="predicted"/>
<dbReference type="SUPFAM" id="SSF56672">
    <property type="entry name" value="DNA/RNA polymerases"/>
    <property type="match status" value="1"/>
</dbReference>
<comment type="caution">
    <text evidence="1">The sequence shown here is derived from an EMBL/GenBank/DDBJ whole genome shotgun (WGS) entry which is preliminary data.</text>
</comment>
<protein>
    <submittedName>
        <fullName evidence="1">Uncharacterized protein</fullName>
    </submittedName>
</protein>
<dbReference type="EMBL" id="JAMSHJ010000006">
    <property type="protein sequence ID" value="KAI5399506.1"/>
    <property type="molecule type" value="Genomic_DNA"/>
</dbReference>
<gene>
    <name evidence="1" type="ORF">KIW84_064736</name>
</gene>
<name>A0A9D4WCG0_PEA</name>
<accession>A0A9D4WCG0</accession>
<dbReference type="InterPro" id="IPR043502">
    <property type="entry name" value="DNA/RNA_pol_sf"/>
</dbReference>
<dbReference type="PANTHER" id="PTHR11439:SF483">
    <property type="entry name" value="PEPTIDE SYNTHASE GLIP-LIKE, PUTATIVE (AFU_ORTHOLOGUE AFUA_3G12920)-RELATED"/>
    <property type="match status" value="1"/>
</dbReference>
<dbReference type="Proteomes" id="UP001058974">
    <property type="component" value="Chromosome 6"/>
</dbReference>
<dbReference type="Gramene" id="Psat06G0473600-T1">
    <property type="protein sequence ID" value="KAI5399506.1"/>
    <property type="gene ID" value="KIW84_064736"/>
</dbReference>
<organism evidence="1 2">
    <name type="scientific">Pisum sativum</name>
    <name type="common">Garden pea</name>
    <name type="synonym">Lathyrus oleraceus</name>
    <dbReference type="NCBI Taxonomy" id="3888"/>
    <lineage>
        <taxon>Eukaryota</taxon>
        <taxon>Viridiplantae</taxon>
        <taxon>Streptophyta</taxon>
        <taxon>Embryophyta</taxon>
        <taxon>Tracheophyta</taxon>
        <taxon>Spermatophyta</taxon>
        <taxon>Magnoliopsida</taxon>
        <taxon>eudicotyledons</taxon>
        <taxon>Gunneridae</taxon>
        <taxon>Pentapetalae</taxon>
        <taxon>rosids</taxon>
        <taxon>fabids</taxon>
        <taxon>Fabales</taxon>
        <taxon>Fabaceae</taxon>
        <taxon>Papilionoideae</taxon>
        <taxon>50 kb inversion clade</taxon>
        <taxon>NPAAA clade</taxon>
        <taxon>Hologalegina</taxon>
        <taxon>IRL clade</taxon>
        <taxon>Fabeae</taxon>
        <taxon>Lathyrus</taxon>
    </lineage>
</organism>